<name>A0AA36JSD3_9DINO</name>
<dbReference type="EMBL" id="CAUJNA010003846">
    <property type="protein sequence ID" value="CAJ1410906.1"/>
    <property type="molecule type" value="Genomic_DNA"/>
</dbReference>
<dbReference type="Proteomes" id="UP001178507">
    <property type="component" value="Unassembled WGS sequence"/>
</dbReference>
<feature type="region of interest" description="Disordered" evidence="2">
    <location>
        <begin position="818"/>
        <end position="849"/>
    </location>
</feature>
<sequence length="1000" mass="110415">MDATGLILECVVEAGYNLRLQQALRDFANIMDMHFVQAATLLTFPPGVKLLPGRASLPMLGQSAAPIQALWVFAHLANTVDGYYDTHTTMPPTDIIQSYQDVQGYWGYSTQLFDGTRRLAPEAHLRPSGRCGPYNLRRVLKKQALPRPDGGIFVTLHFGESSQSILLPAGSLLLQFLAEAGLDPTAPTLSVGHVQLHQDARLWHSWDLWVTTYGSGPDTTTLGLSSLALFGGAFDLFALLHNRPPLHCRAIDLQLGPLWSFNGDPDQSEVFVFLLHNHHWTIVSMQSDHDTLHCQHYDGLAGTASAQAAFAYCLDQATLSGQLLRFTSSRLITQLSPHTCGTVALLHLALCLGLHHICPQPQLARSSYSMLPLPATMQALSPSTGISTDQHPTISDMHHHLVLLDLCWRDQHAYHQAPIGLGPGGDDQQLLDQLRRLLAEKGVLDDRADERAHLALKMIGHNEVTTALRGQGKKGIAFGGLQQLAPFLREGKIISEAHSKCKLRFPATYIATAEPLLIQGSLISLGKGAISRNIDHQHTMEVVSTQTLRLTIYRDDWPHNWSVFQERPIRALLEAVPVLQLCKASGCGTDCMKFHAPADELLEVLLLDIWSRSWLANNGKFCAPSEATSFSVLVRVPKCAERSIQKASGASGFYAEPRSHCGKLADEAYGAIWLPGFNLMDALHKLCIVDHAICVCRIHSKYGLRFSAEHHADAFSHLRPTDTFVSSKIHSIYRIYPLPFGTQRSNLQHLLSKWSWDAKVLHAAGGGSEGAAWEVGSHLPPPSHVMQGSFGDAAITLVKHVSRVTPQALVLATPSTRQHIRGGNTSTGNISNGGQQASASNTQAAPADPWLVKDPWGGSQSSHNPDRLQQLETRLKADFAAHVQAHVNQHPSMEIDDSDQRQQDDMRMQRMEVSIQELQRQNQRFDAFFGEIQATTCHQGNRIENLQAQLEKQHKEVEFLRNDLRHEVATLKDGQNALQDHIGRGFANMEALLEKRPRMG</sequence>
<organism evidence="3 4">
    <name type="scientific">Effrenium voratum</name>
    <dbReference type="NCBI Taxonomy" id="2562239"/>
    <lineage>
        <taxon>Eukaryota</taxon>
        <taxon>Sar</taxon>
        <taxon>Alveolata</taxon>
        <taxon>Dinophyceae</taxon>
        <taxon>Suessiales</taxon>
        <taxon>Symbiodiniaceae</taxon>
        <taxon>Effrenium</taxon>
    </lineage>
</organism>
<evidence type="ECO:0000256" key="1">
    <source>
        <dbReference type="SAM" id="Coils"/>
    </source>
</evidence>
<evidence type="ECO:0000256" key="2">
    <source>
        <dbReference type="SAM" id="MobiDB-lite"/>
    </source>
</evidence>
<keyword evidence="4" id="KW-1185">Reference proteome</keyword>
<keyword evidence="1" id="KW-0175">Coiled coil</keyword>
<protein>
    <submittedName>
        <fullName evidence="3">Uncharacterized protein</fullName>
    </submittedName>
</protein>
<feature type="compositionally biased region" description="Low complexity" evidence="2">
    <location>
        <begin position="822"/>
        <end position="834"/>
    </location>
</feature>
<accession>A0AA36JSD3</accession>
<evidence type="ECO:0000313" key="4">
    <source>
        <dbReference type="Proteomes" id="UP001178507"/>
    </source>
</evidence>
<dbReference type="AlphaFoldDB" id="A0AA36JSD3"/>
<proteinExistence type="predicted"/>
<comment type="caution">
    <text evidence="3">The sequence shown here is derived from an EMBL/GenBank/DDBJ whole genome shotgun (WGS) entry which is preliminary data.</text>
</comment>
<feature type="coiled-coil region" evidence="1">
    <location>
        <begin position="901"/>
        <end position="963"/>
    </location>
</feature>
<feature type="compositionally biased region" description="Polar residues" evidence="2">
    <location>
        <begin position="835"/>
        <end position="844"/>
    </location>
</feature>
<evidence type="ECO:0000313" key="3">
    <source>
        <dbReference type="EMBL" id="CAJ1410906.1"/>
    </source>
</evidence>
<reference evidence="3" key="1">
    <citation type="submission" date="2023-08" db="EMBL/GenBank/DDBJ databases">
        <authorList>
            <person name="Chen Y."/>
            <person name="Shah S."/>
            <person name="Dougan E. K."/>
            <person name="Thang M."/>
            <person name="Chan C."/>
        </authorList>
    </citation>
    <scope>NUCLEOTIDE SEQUENCE</scope>
</reference>
<gene>
    <name evidence="3" type="ORF">EVOR1521_LOCUS31630</name>
</gene>